<keyword evidence="2" id="KW-1003">Cell membrane</keyword>
<evidence type="ECO:0008006" key="11">
    <source>
        <dbReference type="Google" id="ProtNLM"/>
    </source>
</evidence>
<feature type="transmembrane region" description="Helical" evidence="8">
    <location>
        <begin position="15"/>
        <end position="33"/>
    </location>
</feature>
<gene>
    <name evidence="9" type="ORF">FRY74_12550</name>
</gene>
<keyword evidence="7 8" id="KW-0472">Membrane</keyword>
<dbReference type="Proteomes" id="UP000321721">
    <property type="component" value="Unassembled WGS sequence"/>
</dbReference>
<comment type="subcellular location">
    <subcellularLocation>
        <location evidence="1">Cell membrane</location>
        <topology evidence="1">Multi-pass membrane protein</topology>
    </subcellularLocation>
</comment>
<dbReference type="GO" id="GO:0008233">
    <property type="term" value="F:peptidase activity"/>
    <property type="evidence" value="ECO:0007669"/>
    <property type="project" value="UniProtKB-KW"/>
</dbReference>
<dbReference type="InterPro" id="IPR026392">
    <property type="entry name" value="Exo/Archaeosortase_dom"/>
</dbReference>
<feature type="transmembrane region" description="Helical" evidence="8">
    <location>
        <begin position="82"/>
        <end position="105"/>
    </location>
</feature>
<protein>
    <recommendedName>
        <fullName evidence="11">Exosortase/archaeosortase family protein</fullName>
    </recommendedName>
</protein>
<feature type="transmembrane region" description="Helical" evidence="8">
    <location>
        <begin position="150"/>
        <end position="168"/>
    </location>
</feature>
<dbReference type="NCBIfam" id="NF046081">
    <property type="entry name" value="exosort_XrtX"/>
    <property type="match status" value="1"/>
</dbReference>
<dbReference type="AlphaFoldDB" id="A0A5C6RP37"/>
<evidence type="ECO:0000256" key="3">
    <source>
        <dbReference type="ARBA" id="ARBA00022670"/>
    </source>
</evidence>
<sequence>MIKKIINNISPSDKFIALFVLKAVGLYLLWYLVYDNWLVTSGYVDHLLIDQLVAATDSVLMFLGYTTFTYADAVGVDGTHGVLIGVPCNGLSLFALFAGFIIVFPGKILHKLIYIPLGILVVHVLNILRLVGLALIVVYDSDSLAFNHKYTFTIIVYACIFLMWVLWVKKFATKSNSTKNEKS</sequence>
<keyword evidence="5" id="KW-0378">Hydrolase</keyword>
<evidence type="ECO:0000256" key="7">
    <source>
        <dbReference type="ARBA" id="ARBA00023136"/>
    </source>
</evidence>
<reference evidence="9 10" key="1">
    <citation type="submission" date="2019-08" db="EMBL/GenBank/DDBJ databases">
        <title>Genome of Vicingus serpentipes NCIMB 15042.</title>
        <authorList>
            <person name="Bowman J.P."/>
        </authorList>
    </citation>
    <scope>NUCLEOTIDE SEQUENCE [LARGE SCALE GENOMIC DNA]</scope>
    <source>
        <strain evidence="9 10">NCIMB 15042</strain>
    </source>
</reference>
<dbReference type="NCBIfam" id="TIGR04178">
    <property type="entry name" value="exo_archaeo"/>
    <property type="match status" value="1"/>
</dbReference>
<evidence type="ECO:0000256" key="1">
    <source>
        <dbReference type="ARBA" id="ARBA00004651"/>
    </source>
</evidence>
<evidence type="ECO:0000256" key="5">
    <source>
        <dbReference type="ARBA" id="ARBA00022801"/>
    </source>
</evidence>
<keyword evidence="10" id="KW-1185">Reference proteome</keyword>
<evidence type="ECO:0000256" key="8">
    <source>
        <dbReference type="SAM" id="Phobius"/>
    </source>
</evidence>
<proteinExistence type="predicted"/>
<dbReference type="EMBL" id="VOOS01000007">
    <property type="protein sequence ID" value="TXB63695.1"/>
    <property type="molecule type" value="Genomic_DNA"/>
</dbReference>
<dbReference type="GO" id="GO:0005886">
    <property type="term" value="C:plasma membrane"/>
    <property type="evidence" value="ECO:0007669"/>
    <property type="project" value="UniProtKB-SubCell"/>
</dbReference>
<accession>A0A5C6RP37</accession>
<evidence type="ECO:0000313" key="10">
    <source>
        <dbReference type="Proteomes" id="UP000321721"/>
    </source>
</evidence>
<evidence type="ECO:0000256" key="2">
    <source>
        <dbReference type="ARBA" id="ARBA00022475"/>
    </source>
</evidence>
<organism evidence="9 10">
    <name type="scientific">Vicingus serpentipes</name>
    <dbReference type="NCBI Taxonomy" id="1926625"/>
    <lineage>
        <taxon>Bacteria</taxon>
        <taxon>Pseudomonadati</taxon>
        <taxon>Bacteroidota</taxon>
        <taxon>Flavobacteriia</taxon>
        <taxon>Flavobacteriales</taxon>
        <taxon>Vicingaceae</taxon>
        <taxon>Vicingus</taxon>
    </lineage>
</organism>
<evidence type="ECO:0000256" key="4">
    <source>
        <dbReference type="ARBA" id="ARBA00022692"/>
    </source>
</evidence>
<keyword evidence="4 8" id="KW-0812">Transmembrane</keyword>
<evidence type="ECO:0000256" key="6">
    <source>
        <dbReference type="ARBA" id="ARBA00022989"/>
    </source>
</evidence>
<dbReference type="RefSeq" id="WP_147102145.1">
    <property type="nucleotide sequence ID" value="NZ_VOOS01000007.1"/>
</dbReference>
<comment type="caution">
    <text evidence="9">The sequence shown here is derived from an EMBL/GenBank/DDBJ whole genome shotgun (WGS) entry which is preliminary data.</text>
</comment>
<name>A0A5C6RP37_9FLAO</name>
<keyword evidence="6 8" id="KW-1133">Transmembrane helix</keyword>
<feature type="transmembrane region" description="Helical" evidence="8">
    <location>
        <begin position="112"/>
        <end position="138"/>
    </location>
</feature>
<evidence type="ECO:0000313" key="9">
    <source>
        <dbReference type="EMBL" id="TXB63695.1"/>
    </source>
</evidence>
<keyword evidence="3" id="KW-0645">Protease</keyword>
<dbReference type="GO" id="GO:0006508">
    <property type="term" value="P:proteolysis"/>
    <property type="evidence" value="ECO:0007669"/>
    <property type="project" value="UniProtKB-KW"/>
</dbReference>
<dbReference type="OrthoDB" id="678161at2"/>